<dbReference type="Gene3D" id="1.20.1480.30">
    <property type="entry name" value="Designed four-helix bundle protein"/>
    <property type="match status" value="1"/>
</dbReference>
<dbReference type="SUPFAM" id="SSF57997">
    <property type="entry name" value="Tropomyosin"/>
    <property type="match status" value="1"/>
</dbReference>
<organism evidence="2 3">
    <name type="scientific">Ensete ventricosum</name>
    <name type="common">Abyssinian banana</name>
    <name type="synonym">Musa ensete</name>
    <dbReference type="NCBI Taxonomy" id="4639"/>
    <lineage>
        <taxon>Eukaryota</taxon>
        <taxon>Viridiplantae</taxon>
        <taxon>Streptophyta</taxon>
        <taxon>Embryophyta</taxon>
        <taxon>Tracheophyta</taxon>
        <taxon>Spermatophyta</taxon>
        <taxon>Magnoliopsida</taxon>
        <taxon>Liliopsida</taxon>
        <taxon>Zingiberales</taxon>
        <taxon>Musaceae</taxon>
        <taxon>Ensete</taxon>
    </lineage>
</organism>
<dbReference type="EMBL" id="AMZH03027548">
    <property type="protein sequence ID" value="RRT34108.1"/>
    <property type="molecule type" value="Genomic_DNA"/>
</dbReference>
<protein>
    <submittedName>
        <fullName evidence="2">Uncharacterized protein</fullName>
    </submittedName>
</protein>
<gene>
    <name evidence="2" type="ORF">B296_00037716</name>
</gene>
<comment type="caution">
    <text evidence="2">The sequence shown here is derived from an EMBL/GenBank/DDBJ whole genome shotgun (WGS) entry which is preliminary data.</text>
</comment>
<proteinExistence type="predicted"/>
<dbReference type="Proteomes" id="UP000287651">
    <property type="component" value="Unassembled WGS sequence"/>
</dbReference>
<dbReference type="AlphaFoldDB" id="A0A426X3P1"/>
<sequence length="163" mass="18187">MVKHHGESSKMVQAGPLLQAAAGGLQVQTHGEFGYSPRVKEAPYEAPTRKKSHKERLTTAETRLDVLESSVEELYQGQQRLFGVESSLEEAESRIEEVESLIDQLTEDTKDSVRYLHEVVAELIAKVSGMGILEKGWPVGRWIGFGGSRLRFRADLGLRFYGV</sequence>
<name>A0A426X3P1_ENSVE</name>
<evidence type="ECO:0000313" key="2">
    <source>
        <dbReference type="EMBL" id="RRT34108.1"/>
    </source>
</evidence>
<reference evidence="2 3" key="1">
    <citation type="journal article" date="2014" name="Agronomy (Basel)">
        <title>A Draft Genome Sequence for Ensete ventricosum, the Drought-Tolerant Tree Against Hunger.</title>
        <authorList>
            <person name="Harrison J."/>
            <person name="Moore K.A."/>
            <person name="Paszkiewicz K."/>
            <person name="Jones T."/>
            <person name="Grant M."/>
            <person name="Ambacheew D."/>
            <person name="Muzemil S."/>
            <person name="Studholme D.J."/>
        </authorList>
    </citation>
    <scope>NUCLEOTIDE SEQUENCE [LARGE SCALE GENOMIC DNA]</scope>
</reference>
<evidence type="ECO:0000313" key="3">
    <source>
        <dbReference type="Proteomes" id="UP000287651"/>
    </source>
</evidence>
<accession>A0A426X3P1</accession>
<evidence type="ECO:0000256" key="1">
    <source>
        <dbReference type="SAM" id="MobiDB-lite"/>
    </source>
</evidence>
<feature type="region of interest" description="Disordered" evidence="1">
    <location>
        <begin position="36"/>
        <end position="57"/>
    </location>
</feature>